<evidence type="ECO:0000256" key="4">
    <source>
        <dbReference type="PIRSR" id="PIRSR001365-1"/>
    </source>
</evidence>
<dbReference type="SUPFAM" id="SSF51569">
    <property type="entry name" value="Aldolase"/>
    <property type="match status" value="1"/>
</dbReference>
<protein>
    <submittedName>
        <fullName evidence="6">Dihydrodipicolinate synthase family protein</fullName>
    </submittedName>
</protein>
<dbReference type="InterPro" id="IPR020625">
    <property type="entry name" value="Schiff_base-form_aldolases_AS"/>
</dbReference>
<dbReference type="PANTHER" id="PTHR12128:SF28">
    <property type="entry name" value="2-DEHYDRO-3-DEOXY-D-GLUCONATE ALDOLASE YAGE-RELATED"/>
    <property type="match status" value="1"/>
</dbReference>
<dbReference type="AlphaFoldDB" id="A0A3A3GFP2"/>
<dbReference type="SMART" id="SM01130">
    <property type="entry name" value="DHDPS"/>
    <property type="match status" value="1"/>
</dbReference>
<evidence type="ECO:0000256" key="1">
    <source>
        <dbReference type="ARBA" id="ARBA00023239"/>
    </source>
</evidence>
<dbReference type="PANTHER" id="PTHR12128">
    <property type="entry name" value="DIHYDRODIPICOLINATE SYNTHASE"/>
    <property type="match status" value="1"/>
</dbReference>
<evidence type="ECO:0000256" key="5">
    <source>
        <dbReference type="PIRSR" id="PIRSR001365-2"/>
    </source>
</evidence>
<feature type="active site" description="Proton donor/acceptor" evidence="4">
    <location>
        <position position="138"/>
    </location>
</feature>
<dbReference type="OrthoDB" id="9771791at2"/>
<feature type="binding site" evidence="5">
    <location>
        <position position="212"/>
    </location>
    <ligand>
        <name>pyruvate</name>
        <dbReference type="ChEBI" id="CHEBI:15361"/>
    </ligand>
</feature>
<feature type="active site" description="Schiff-base intermediate with substrate" evidence="4">
    <location>
        <position position="167"/>
    </location>
</feature>
<dbReference type="GO" id="GO:0005829">
    <property type="term" value="C:cytosol"/>
    <property type="evidence" value="ECO:0007669"/>
    <property type="project" value="TreeGrafter"/>
</dbReference>
<dbReference type="InterPro" id="IPR002220">
    <property type="entry name" value="DapA-like"/>
</dbReference>
<dbReference type="Gene3D" id="3.20.20.70">
    <property type="entry name" value="Aldolase class I"/>
    <property type="match status" value="1"/>
</dbReference>
<evidence type="ECO:0000256" key="2">
    <source>
        <dbReference type="ARBA" id="ARBA00023270"/>
    </source>
</evidence>
<evidence type="ECO:0000313" key="6">
    <source>
        <dbReference type="EMBL" id="RJG22944.1"/>
    </source>
</evidence>
<dbReference type="GO" id="GO:0016829">
    <property type="term" value="F:lyase activity"/>
    <property type="evidence" value="ECO:0007669"/>
    <property type="project" value="UniProtKB-KW"/>
</dbReference>
<dbReference type="PRINTS" id="PR00146">
    <property type="entry name" value="DHPICSNTHASE"/>
</dbReference>
<dbReference type="Proteomes" id="UP000266177">
    <property type="component" value="Unassembled WGS sequence"/>
</dbReference>
<sequence>MKKRSKLHGIIPPVITVLDEHGQLDTAGMARMIDFLTEAGVHGLFFLGSAGEFFHMSAGQRKQVAEFAIRHTNGRLPVLIGTGSSRTDEAIELSRHAESAGADAVVVLNPYAAKLSDEQLYRHYADIAESVSLPIYIYNFPGLTGQEVKPSIIAALAATYPNIAGVKQTVQQIEPILEVIRDVKGQRPEFAVFAGYDHLLLETLIAGGDGAVPASANFAPHLTCGLYEAYRCRDLAVITGIQRKLFRIVTEVYPLDAPFFHTIKEAVRASGVEIPTHVMPPARPLSPELRRELLQLLERHELLRILQGS</sequence>
<dbReference type="EMBL" id="QYZD01000013">
    <property type="protein sequence ID" value="RJG22944.1"/>
    <property type="molecule type" value="Genomic_DNA"/>
</dbReference>
<gene>
    <name evidence="6" type="ORF">DQX05_15470</name>
</gene>
<dbReference type="RefSeq" id="WP_119794464.1">
    <property type="nucleotide sequence ID" value="NZ_QYZD01000013.1"/>
</dbReference>
<proteinExistence type="inferred from homology"/>
<reference evidence="6 7" key="1">
    <citation type="submission" date="2018-09" db="EMBL/GenBank/DDBJ databases">
        <title>Paenibacillus SK2017-BO5.</title>
        <authorList>
            <person name="Piskunova J.V."/>
            <person name="Dubiley S.A."/>
            <person name="Severinov K.V."/>
        </authorList>
    </citation>
    <scope>NUCLEOTIDE SEQUENCE [LARGE SCALE GENOMIC DNA]</scope>
    <source>
        <strain evidence="6 7">BO5</strain>
    </source>
</reference>
<evidence type="ECO:0000313" key="7">
    <source>
        <dbReference type="Proteomes" id="UP000266177"/>
    </source>
</evidence>
<comment type="caution">
    <text evidence="6">The sequence shown here is derived from an EMBL/GenBank/DDBJ whole genome shotgun (WGS) entry which is preliminary data.</text>
</comment>
<name>A0A3A3GFP2_PANTH</name>
<dbReference type="PROSITE" id="PS00666">
    <property type="entry name" value="DHDPS_2"/>
    <property type="match status" value="1"/>
</dbReference>
<dbReference type="InterPro" id="IPR013785">
    <property type="entry name" value="Aldolase_TIM"/>
</dbReference>
<keyword evidence="2" id="KW-0704">Schiff base</keyword>
<keyword evidence="1 3" id="KW-0456">Lyase</keyword>
<comment type="similarity">
    <text evidence="3">Belongs to the DapA family.</text>
</comment>
<accession>A0A3A3GFP2</accession>
<dbReference type="Pfam" id="PF00701">
    <property type="entry name" value="DHDPS"/>
    <property type="match status" value="1"/>
</dbReference>
<evidence type="ECO:0000256" key="3">
    <source>
        <dbReference type="PIRNR" id="PIRNR001365"/>
    </source>
</evidence>
<organism evidence="6 7">
    <name type="scientific">Paenibacillus thiaminolyticus</name>
    <name type="common">Bacillus thiaminolyticus</name>
    <dbReference type="NCBI Taxonomy" id="49283"/>
    <lineage>
        <taxon>Bacteria</taxon>
        <taxon>Bacillati</taxon>
        <taxon>Bacillota</taxon>
        <taxon>Bacilli</taxon>
        <taxon>Bacillales</taxon>
        <taxon>Paenibacillaceae</taxon>
        <taxon>Paenibacillus</taxon>
    </lineage>
</organism>
<dbReference type="PIRSF" id="PIRSF001365">
    <property type="entry name" value="DHDPS"/>
    <property type="match status" value="1"/>
</dbReference>
<dbReference type="CDD" id="cd00408">
    <property type="entry name" value="DHDPS-like"/>
    <property type="match status" value="1"/>
</dbReference>